<name>A0AAD5MMU5_PARTN</name>
<dbReference type="Proteomes" id="UP001196413">
    <property type="component" value="Unassembled WGS sequence"/>
</dbReference>
<reference evidence="1" key="1">
    <citation type="submission" date="2021-06" db="EMBL/GenBank/DDBJ databases">
        <title>Parelaphostrongylus tenuis whole genome reference sequence.</title>
        <authorList>
            <person name="Garwood T.J."/>
            <person name="Larsen P.A."/>
            <person name="Fountain-Jones N.M."/>
            <person name="Garbe J.R."/>
            <person name="Macchietto M.G."/>
            <person name="Kania S.A."/>
            <person name="Gerhold R.W."/>
            <person name="Richards J.E."/>
            <person name="Wolf T.M."/>
        </authorList>
    </citation>
    <scope>NUCLEOTIDE SEQUENCE</scope>
    <source>
        <strain evidence="1">MNPRO001-30</strain>
        <tissue evidence="1">Meninges</tissue>
    </source>
</reference>
<proteinExistence type="predicted"/>
<accession>A0AAD5MMU5</accession>
<evidence type="ECO:0000313" key="2">
    <source>
        <dbReference type="Proteomes" id="UP001196413"/>
    </source>
</evidence>
<comment type="caution">
    <text evidence="1">The sequence shown here is derived from an EMBL/GenBank/DDBJ whole genome shotgun (WGS) entry which is preliminary data.</text>
</comment>
<organism evidence="1 2">
    <name type="scientific">Parelaphostrongylus tenuis</name>
    <name type="common">Meningeal worm</name>
    <dbReference type="NCBI Taxonomy" id="148309"/>
    <lineage>
        <taxon>Eukaryota</taxon>
        <taxon>Metazoa</taxon>
        <taxon>Ecdysozoa</taxon>
        <taxon>Nematoda</taxon>
        <taxon>Chromadorea</taxon>
        <taxon>Rhabditida</taxon>
        <taxon>Rhabditina</taxon>
        <taxon>Rhabditomorpha</taxon>
        <taxon>Strongyloidea</taxon>
        <taxon>Metastrongylidae</taxon>
        <taxon>Parelaphostrongylus</taxon>
    </lineage>
</organism>
<sequence>MCGWLLRNSLFSADMHIWREMPSHVDEKKENDNMDCWKGQSDSFRSGSEKGKTAETLATDTVSILLVCTRLTCIKNLVCAEAKKSQNISFNAEVNQ</sequence>
<protein>
    <submittedName>
        <fullName evidence="1">Uncharacterized protein</fullName>
    </submittedName>
</protein>
<gene>
    <name evidence="1" type="ORF">KIN20_001927</name>
</gene>
<dbReference type="AlphaFoldDB" id="A0AAD5MMU5"/>
<keyword evidence="2" id="KW-1185">Reference proteome</keyword>
<dbReference type="EMBL" id="JAHQIW010000251">
    <property type="protein sequence ID" value="KAJ1346994.1"/>
    <property type="molecule type" value="Genomic_DNA"/>
</dbReference>
<evidence type="ECO:0000313" key="1">
    <source>
        <dbReference type="EMBL" id="KAJ1346994.1"/>
    </source>
</evidence>